<dbReference type="Pfam" id="PF01612">
    <property type="entry name" value="DNA_pol_A_exo1"/>
    <property type="match status" value="1"/>
</dbReference>
<dbReference type="InterPro" id="IPR036279">
    <property type="entry name" value="5-3_exonuclease_C_sf"/>
</dbReference>
<dbReference type="GO" id="GO:0003887">
    <property type="term" value="F:DNA-directed DNA polymerase activity"/>
    <property type="evidence" value="ECO:0007669"/>
    <property type="project" value="UniProtKB-UniRule"/>
</dbReference>
<dbReference type="PANTHER" id="PTHR10133:SF27">
    <property type="entry name" value="DNA POLYMERASE NU"/>
    <property type="match status" value="1"/>
</dbReference>
<dbReference type="Gene3D" id="3.30.70.370">
    <property type="match status" value="1"/>
</dbReference>
<proteinExistence type="inferred from homology"/>
<dbReference type="GO" id="GO:0008408">
    <property type="term" value="F:3'-5' exonuclease activity"/>
    <property type="evidence" value="ECO:0007669"/>
    <property type="project" value="UniProtKB-UniRule"/>
</dbReference>
<feature type="domain" description="3'-5' exonuclease" evidence="18">
    <location>
        <begin position="363"/>
        <end position="548"/>
    </location>
</feature>
<dbReference type="CDD" id="cd09898">
    <property type="entry name" value="H3TH_53EXO"/>
    <property type="match status" value="1"/>
</dbReference>
<reference evidence="21 22" key="1">
    <citation type="submission" date="2019-02" db="EMBL/GenBank/DDBJ databases">
        <title>Deep-cultivation of Planctomycetes and their phenomic and genomic characterization uncovers novel biology.</title>
        <authorList>
            <person name="Wiegand S."/>
            <person name="Jogler M."/>
            <person name="Boedeker C."/>
            <person name="Pinto D."/>
            <person name="Vollmers J."/>
            <person name="Rivas-Marin E."/>
            <person name="Kohn T."/>
            <person name="Peeters S.H."/>
            <person name="Heuer A."/>
            <person name="Rast P."/>
            <person name="Oberbeckmann S."/>
            <person name="Bunk B."/>
            <person name="Jeske O."/>
            <person name="Meyerdierks A."/>
            <person name="Storesund J.E."/>
            <person name="Kallscheuer N."/>
            <person name="Luecker S."/>
            <person name="Lage O.M."/>
            <person name="Pohl T."/>
            <person name="Merkel B.J."/>
            <person name="Hornburger P."/>
            <person name="Mueller R.-W."/>
            <person name="Bruemmer F."/>
            <person name="Labrenz M."/>
            <person name="Spormann A.M."/>
            <person name="Op den Camp H."/>
            <person name="Overmann J."/>
            <person name="Amann R."/>
            <person name="Jetten M.S.M."/>
            <person name="Mascher T."/>
            <person name="Medema M.H."/>
            <person name="Devos D.P."/>
            <person name="Kaster A.-K."/>
            <person name="Ovreas L."/>
            <person name="Rohde M."/>
            <person name="Galperin M.Y."/>
            <person name="Jogler C."/>
        </authorList>
    </citation>
    <scope>NUCLEOTIDE SEQUENCE [LARGE SCALE GENOMIC DNA]</scope>
    <source>
        <strain evidence="21 22">I41</strain>
    </source>
</reference>
<dbReference type="Pfam" id="PF01367">
    <property type="entry name" value="5_3_exonuc"/>
    <property type="match status" value="1"/>
</dbReference>
<keyword evidence="5 16" id="KW-0548">Nucleotidyltransferase</keyword>
<keyword evidence="7" id="KW-0540">Nuclease</keyword>
<evidence type="ECO:0000256" key="9">
    <source>
        <dbReference type="ARBA" id="ARBA00022801"/>
    </source>
</evidence>
<dbReference type="SUPFAM" id="SSF53098">
    <property type="entry name" value="Ribonuclease H-like"/>
    <property type="match status" value="1"/>
</dbReference>
<feature type="domain" description="DNA-directed DNA polymerase family A palm" evidence="20">
    <location>
        <begin position="715"/>
        <end position="931"/>
    </location>
</feature>
<evidence type="ECO:0000256" key="1">
    <source>
        <dbReference type="ARBA" id="ARBA00007705"/>
    </source>
</evidence>
<dbReference type="InterPro" id="IPR019760">
    <property type="entry name" value="DNA-dir_DNA_pol_A_CS"/>
</dbReference>
<dbReference type="SMART" id="SM00279">
    <property type="entry name" value="HhH2"/>
    <property type="match status" value="1"/>
</dbReference>
<gene>
    <name evidence="16 21" type="primary">polA</name>
    <name evidence="21" type="ORF">I41_31700</name>
</gene>
<keyword evidence="22" id="KW-1185">Reference proteome</keyword>
<dbReference type="KEGG" id="llh:I41_31700"/>
<keyword evidence="6 16" id="KW-0235">DNA replication</keyword>
<sequence>MAKTARQTKFPGMDDAEPAPGAADGGAAATTPAGVGPDGIDRTAAREAAGADPSIRDWTVYVVDSHSLIFQVFHAMAGSELTSPRGEPVSAVYGFTRDLVQLIERRQPTALICAFDLSGPTFRHELYDFYKADRGEMPESLSAQMPKIREVVQAMGIPIVDYPGFEADDVLATVARMCDEAGARCLLVTGDKDCRQLLTPQTAIYNIRKDQEYGATELYGDWGIAPEQVVDFQSLVGDKIDNVPGVPLIGPKVAKELLEKYGTLENVLDHAAEVGGKRSQNLIEHREAALLSRKLVELDKNVPIAIDWNSARIGGFDESRLTELFQDYGFRGLAERVMAVAGANVEKAPGQLIPAVSDWDGDYQVVDTPEALAVLISQLEQQEQLSIDTETTDISPRNAEVVGYSFAWRPGQAFYVPVRGPAGDRVLDPAATAAALKPIFENPAIAKIGQNIKYDLIVLRTLGINLRGITFDTMVADYLIDSGERTHNLDHLAKKYLGHETIRISEIIGSGKNQLRMDQAPVARVGEYAAEDADVPLRLLPILVDRLSADGLAELNETIEVPLIDVLADLEYLGVCVDVARLKELSVEYTERLHNIKVAIEEMAGRPLNIDSPKQLAELLFNELKLPVLKKTKTGASTDASVLEELAPLHPLPAKIVEYRQYSKLLGTYIDALPQLVSPATGRVHASLNQVVAATGRLSSSNPNLQNIPIRTREGREIRSAFKAGEPGWVLLAADYSQIELRVLAHYSADPRLREAFENDEDVHRLVASQVNGVAMDEVTSEMRRGAKAVNFGIIYGQSPFGLAKGLGISKEEAAEFIEKYFATYPGVMEYLIDTLTLCREQGYVTTLFNRRRAIDGVRPVPPGLREKSGTLRYLNVPERTAVNAVIQGTAADLIKLAMIRIQERLRRERLPGRMLLQIHDELLFETPPDDAAELAKLVRQEMSTVAELAVPLKVDVKIGPNWAECEAWDEE</sequence>
<dbReference type="GO" id="GO:0008409">
    <property type="term" value="F:5'-3' exonuclease activity"/>
    <property type="evidence" value="ECO:0007669"/>
    <property type="project" value="UniProtKB-UniRule"/>
</dbReference>
<evidence type="ECO:0000256" key="10">
    <source>
        <dbReference type="ARBA" id="ARBA00022839"/>
    </source>
</evidence>
<comment type="similarity">
    <text evidence="1 16">Belongs to the DNA polymerase type-A family.</text>
</comment>
<dbReference type="Gene3D" id="3.40.50.1010">
    <property type="entry name" value="5'-nuclease"/>
    <property type="match status" value="1"/>
</dbReference>
<dbReference type="SMART" id="SM00475">
    <property type="entry name" value="53EXOc"/>
    <property type="match status" value="1"/>
</dbReference>
<dbReference type="NCBIfam" id="TIGR00593">
    <property type="entry name" value="pola"/>
    <property type="match status" value="1"/>
</dbReference>
<dbReference type="Gene3D" id="3.30.420.10">
    <property type="entry name" value="Ribonuclease H-like superfamily/Ribonuclease H"/>
    <property type="match status" value="1"/>
</dbReference>
<dbReference type="InterPro" id="IPR018320">
    <property type="entry name" value="DNA_polymerase_1"/>
</dbReference>
<feature type="domain" description="5'-3' exonuclease" evidence="19">
    <location>
        <begin position="55"/>
        <end position="314"/>
    </location>
</feature>
<dbReference type="PROSITE" id="PS00447">
    <property type="entry name" value="DNA_POLYMERASE_A"/>
    <property type="match status" value="1"/>
</dbReference>
<dbReference type="InterPro" id="IPR036397">
    <property type="entry name" value="RNaseH_sf"/>
</dbReference>
<dbReference type="InterPro" id="IPR012337">
    <property type="entry name" value="RNaseH-like_sf"/>
</dbReference>
<dbReference type="GO" id="GO:0006302">
    <property type="term" value="P:double-strand break repair"/>
    <property type="evidence" value="ECO:0007669"/>
    <property type="project" value="TreeGrafter"/>
</dbReference>
<evidence type="ECO:0000256" key="16">
    <source>
        <dbReference type="RuleBase" id="RU004460"/>
    </source>
</evidence>
<dbReference type="GO" id="GO:0006261">
    <property type="term" value="P:DNA-templated DNA replication"/>
    <property type="evidence" value="ECO:0007669"/>
    <property type="project" value="UniProtKB-UniRule"/>
</dbReference>
<dbReference type="PANTHER" id="PTHR10133">
    <property type="entry name" value="DNA POLYMERASE I"/>
    <property type="match status" value="1"/>
</dbReference>
<dbReference type="InterPro" id="IPR002421">
    <property type="entry name" value="5-3_exonuclease"/>
</dbReference>
<evidence type="ECO:0000256" key="15">
    <source>
        <dbReference type="NCBIfam" id="TIGR00593"/>
    </source>
</evidence>
<dbReference type="Proteomes" id="UP000317909">
    <property type="component" value="Chromosome"/>
</dbReference>
<comment type="catalytic activity">
    <reaction evidence="14 16">
        <text>DNA(n) + a 2'-deoxyribonucleoside 5'-triphosphate = DNA(n+1) + diphosphate</text>
        <dbReference type="Rhea" id="RHEA:22508"/>
        <dbReference type="Rhea" id="RHEA-COMP:17339"/>
        <dbReference type="Rhea" id="RHEA-COMP:17340"/>
        <dbReference type="ChEBI" id="CHEBI:33019"/>
        <dbReference type="ChEBI" id="CHEBI:61560"/>
        <dbReference type="ChEBI" id="CHEBI:173112"/>
        <dbReference type="EC" id="2.7.7.7"/>
    </reaction>
</comment>
<dbReference type="NCBIfam" id="NF004397">
    <property type="entry name" value="PRK05755.1"/>
    <property type="match status" value="1"/>
</dbReference>
<evidence type="ECO:0000256" key="13">
    <source>
        <dbReference type="ARBA" id="ARBA00023204"/>
    </source>
</evidence>
<evidence type="ECO:0000256" key="7">
    <source>
        <dbReference type="ARBA" id="ARBA00022722"/>
    </source>
</evidence>
<evidence type="ECO:0000259" key="18">
    <source>
        <dbReference type="SMART" id="SM00474"/>
    </source>
</evidence>
<evidence type="ECO:0000256" key="12">
    <source>
        <dbReference type="ARBA" id="ARBA00023125"/>
    </source>
</evidence>
<evidence type="ECO:0000259" key="20">
    <source>
        <dbReference type="SMART" id="SM00482"/>
    </source>
</evidence>
<dbReference type="CDD" id="cd08637">
    <property type="entry name" value="DNA_pol_A_pol_I_C"/>
    <property type="match status" value="1"/>
</dbReference>
<dbReference type="RefSeq" id="WP_246133679.1">
    <property type="nucleotide sequence ID" value="NZ_CP036339.1"/>
</dbReference>
<accession>A0A517U021</accession>
<dbReference type="GO" id="GO:0003677">
    <property type="term" value="F:DNA binding"/>
    <property type="evidence" value="ECO:0007669"/>
    <property type="project" value="UniProtKB-UniRule"/>
</dbReference>
<dbReference type="InterPro" id="IPR002298">
    <property type="entry name" value="DNA_polymerase_A"/>
</dbReference>
<dbReference type="Pfam" id="PF02739">
    <property type="entry name" value="5_3_exonuc_N"/>
    <property type="match status" value="1"/>
</dbReference>
<dbReference type="InterPro" id="IPR020045">
    <property type="entry name" value="DNA_polI_H3TH"/>
</dbReference>
<protein>
    <recommendedName>
        <fullName evidence="3 15">DNA polymerase I</fullName>
        <ecNumber evidence="2 15">2.7.7.7</ecNumber>
    </recommendedName>
</protein>
<dbReference type="SUPFAM" id="SSF56672">
    <property type="entry name" value="DNA/RNA polymerases"/>
    <property type="match status" value="1"/>
</dbReference>
<dbReference type="CDD" id="cd06139">
    <property type="entry name" value="DNA_polA_I_Ecoli_like_exo"/>
    <property type="match status" value="1"/>
</dbReference>
<keyword evidence="12 16" id="KW-0238">DNA-binding</keyword>
<evidence type="ECO:0000256" key="5">
    <source>
        <dbReference type="ARBA" id="ARBA00022695"/>
    </source>
</evidence>
<dbReference type="InterPro" id="IPR043502">
    <property type="entry name" value="DNA/RNA_pol_sf"/>
</dbReference>
<keyword evidence="11 16" id="KW-0239">DNA-directed DNA polymerase</keyword>
<name>A0A517U021_9BACT</name>
<dbReference type="Pfam" id="PF00476">
    <property type="entry name" value="DNA_pol_A"/>
    <property type="match status" value="1"/>
</dbReference>
<evidence type="ECO:0000256" key="2">
    <source>
        <dbReference type="ARBA" id="ARBA00012417"/>
    </source>
</evidence>
<evidence type="ECO:0000256" key="17">
    <source>
        <dbReference type="SAM" id="MobiDB-lite"/>
    </source>
</evidence>
<keyword evidence="8 16" id="KW-0227">DNA damage</keyword>
<dbReference type="Gene3D" id="1.10.150.20">
    <property type="entry name" value="5' to 3' exonuclease, C-terminal subdomain"/>
    <property type="match status" value="2"/>
</dbReference>
<feature type="compositionally biased region" description="Low complexity" evidence="17">
    <location>
        <begin position="18"/>
        <end position="35"/>
    </location>
</feature>
<organism evidence="21 22">
    <name type="scientific">Lacipirellula limnantheis</name>
    <dbReference type="NCBI Taxonomy" id="2528024"/>
    <lineage>
        <taxon>Bacteria</taxon>
        <taxon>Pseudomonadati</taxon>
        <taxon>Planctomycetota</taxon>
        <taxon>Planctomycetia</taxon>
        <taxon>Pirellulales</taxon>
        <taxon>Lacipirellulaceae</taxon>
        <taxon>Lacipirellula</taxon>
    </lineage>
</organism>
<dbReference type="SUPFAM" id="SSF47807">
    <property type="entry name" value="5' to 3' exonuclease, C-terminal subdomain"/>
    <property type="match status" value="1"/>
</dbReference>
<evidence type="ECO:0000313" key="22">
    <source>
        <dbReference type="Proteomes" id="UP000317909"/>
    </source>
</evidence>
<keyword evidence="4 16" id="KW-0808">Transferase</keyword>
<evidence type="ECO:0000259" key="19">
    <source>
        <dbReference type="SMART" id="SM00475"/>
    </source>
</evidence>
<evidence type="ECO:0000256" key="14">
    <source>
        <dbReference type="ARBA" id="ARBA00049244"/>
    </source>
</evidence>
<dbReference type="InterPro" id="IPR020046">
    <property type="entry name" value="5-3_exonucl_a-hlix_arch_N"/>
</dbReference>
<keyword evidence="9 16" id="KW-0378">Hydrolase</keyword>
<dbReference type="InterPro" id="IPR029060">
    <property type="entry name" value="PIN-like_dom_sf"/>
</dbReference>
<keyword evidence="10 16" id="KW-0269">Exonuclease</keyword>
<dbReference type="SMART" id="SM00482">
    <property type="entry name" value="POLAc"/>
    <property type="match status" value="1"/>
</dbReference>
<keyword evidence="13 16" id="KW-0234">DNA repair</keyword>
<evidence type="ECO:0000313" key="21">
    <source>
        <dbReference type="EMBL" id="QDT73978.1"/>
    </source>
</evidence>
<dbReference type="InterPro" id="IPR002562">
    <property type="entry name" value="3'-5'_exonuclease_dom"/>
</dbReference>
<dbReference type="AlphaFoldDB" id="A0A517U021"/>
<evidence type="ECO:0000256" key="4">
    <source>
        <dbReference type="ARBA" id="ARBA00022679"/>
    </source>
</evidence>
<dbReference type="SUPFAM" id="SSF88723">
    <property type="entry name" value="PIN domain-like"/>
    <property type="match status" value="1"/>
</dbReference>
<dbReference type="PRINTS" id="PR00868">
    <property type="entry name" value="DNAPOLI"/>
</dbReference>
<dbReference type="FunFam" id="1.10.150.20:FF:000003">
    <property type="entry name" value="DNA polymerase I"/>
    <property type="match status" value="1"/>
</dbReference>
<dbReference type="EMBL" id="CP036339">
    <property type="protein sequence ID" value="QDT73978.1"/>
    <property type="molecule type" value="Genomic_DNA"/>
</dbReference>
<dbReference type="FunFam" id="1.20.1060.10:FF:000001">
    <property type="entry name" value="DNA polymerase I"/>
    <property type="match status" value="1"/>
</dbReference>
<dbReference type="EC" id="2.7.7.7" evidence="2 15"/>
<dbReference type="InterPro" id="IPR001098">
    <property type="entry name" value="DNA-dir_DNA_pol_A_palm_dom"/>
</dbReference>
<feature type="region of interest" description="Disordered" evidence="17">
    <location>
        <begin position="1"/>
        <end position="41"/>
    </location>
</feature>
<dbReference type="Gene3D" id="1.20.1060.10">
    <property type="entry name" value="Taq DNA Polymerase, Chain T, domain 4"/>
    <property type="match status" value="1"/>
</dbReference>
<dbReference type="FunFam" id="1.10.150.20:FF:000002">
    <property type="entry name" value="DNA polymerase I"/>
    <property type="match status" value="1"/>
</dbReference>
<evidence type="ECO:0000256" key="8">
    <source>
        <dbReference type="ARBA" id="ARBA00022763"/>
    </source>
</evidence>
<dbReference type="InterPro" id="IPR008918">
    <property type="entry name" value="HhH2"/>
</dbReference>
<evidence type="ECO:0000256" key="6">
    <source>
        <dbReference type="ARBA" id="ARBA00022705"/>
    </source>
</evidence>
<dbReference type="CDD" id="cd09859">
    <property type="entry name" value="PIN_53EXO"/>
    <property type="match status" value="1"/>
</dbReference>
<evidence type="ECO:0000256" key="11">
    <source>
        <dbReference type="ARBA" id="ARBA00022932"/>
    </source>
</evidence>
<dbReference type="SMART" id="SM00474">
    <property type="entry name" value="35EXOc"/>
    <property type="match status" value="1"/>
</dbReference>
<evidence type="ECO:0000256" key="3">
    <source>
        <dbReference type="ARBA" id="ARBA00020311"/>
    </source>
</evidence>
<comment type="function">
    <text evidence="16">In addition to polymerase activity, this DNA polymerase exhibits 3'-5' and 5'-3' exonuclease activity.</text>
</comment>